<evidence type="ECO:0000256" key="4">
    <source>
        <dbReference type="PROSITE-ProRule" id="PRU00175"/>
    </source>
</evidence>
<evidence type="ECO:0000259" key="5">
    <source>
        <dbReference type="PROSITE" id="PS50089"/>
    </source>
</evidence>
<dbReference type="Proteomes" id="UP000001357">
    <property type="component" value="Unassembled WGS sequence"/>
</dbReference>
<dbReference type="SMART" id="SM00184">
    <property type="entry name" value="RING"/>
    <property type="match status" value="1"/>
</dbReference>
<dbReference type="InterPro" id="IPR051834">
    <property type="entry name" value="RING_finger_E3_ligase"/>
</dbReference>
<protein>
    <recommendedName>
        <fullName evidence="5">RING-type domain-containing protein</fullName>
    </recommendedName>
</protein>
<dbReference type="RefSeq" id="XP_001743670.1">
    <property type="nucleotide sequence ID" value="XM_001743618.1"/>
</dbReference>
<dbReference type="SUPFAM" id="SSF57850">
    <property type="entry name" value="RING/U-box"/>
    <property type="match status" value="1"/>
</dbReference>
<evidence type="ECO:0000313" key="6">
    <source>
        <dbReference type="EMBL" id="EDQ91248.1"/>
    </source>
</evidence>
<dbReference type="GO" id="GO:0008270">
    <property type="term" value="F:zinc ion binding"/>
    <property type="evidence" value="ECO:0007669"/>
    <property type="project" value="UniProtKB-KW"/>
</dbReference>
<dbReference type="eggNOG" id="KOG0800">
    <property type="taxonomic scope" value="Eukaryota"/>
</dbReference>
<dbReference type="STRING" id="81824.A9UTH6"/>
<dbReference type="PANTHER" id="PTHR45931">
    <property type="entry name" value="SI:CH211-59O9.10"/>
    <property type="match status" value="1"/>
</dbReference>
<dbReference type="GeneID" id="5889223"/>
<dbReference type="OMA" id="SCAVCIC"/>
<dbReference type="PANTHER" id="PTHR45931:SF16">
    <property type="entry name" value="RING_U-BOX SUPERFAMILY PROTEIN"/>
    <property type="match status" value="1"/>
</dbReference>
<keyword evidence="3" id="KW-0862">Zinc</keyword>
<dbReference type="InterPro" id="IPR013083">
    <property type="entry name" value="Znf_RING/FYVE/PHD"/>
</dbReference>
<keyword evidence="2 4" id="KW-0863">Zinc-finger</keyword>
<accession>A9UTH6</accession>
<dbReference type="InParanoid" id="A9UTH6"/>
<feature type="domain" description="RING-type" evidence="5">
    <location>
        <begin position="1"/>
        <end position="42"/>
    </location>
</feature>
<keyword evidence="1" id="KW-0479">Metal-binding</keyword>
<evidence type="ECO:0000256" key="3">
    <source>
        <dbReference type="ARBA" id="ARBA00022833"/>
    </source>
</evidence>
<dbReference type="PROSITE" id="PS50089">
    <property type="entry name" value="ZF_RING_2"/>
    <property type="match status" value="1"/>
</dbReference>
<proteinExistence type="predicted"/>
<dbReference type="EMBL" id="CH991545">
    <property type="protein sequence ID" value="EDQ91248.1"/>
    <property type="molecule type" value="Genomic_DNA"/>
</dbReference>
<feature type="non-terminal residue" evidence="6">
    <location>
        <position position="1"/>
    </location>
</feature>
<organism evidence="6 7">
    <name type="scientific">Monosiga brevicollis</name>
    <name type="common">Choanoflagellate</name>
    <dbReference type="NCBI Taxonomy" id="81824"/>
    <lineage>
        <taxon>Eukaryota</taxon>
        <taxon>Choanoflagellata</taxon>
        <taxon>Craspedida</taxon>
        <taxon>Salpingoecidae</taxon>
        <taxon>Monosiga</taxon>
    </lineage>
</organism>
<gene>
    <name evidence="6" type="ORF">MONBRDRAFT_15358</name>
</gene>
<evidence type="ECO:0000313" key="7">
    <source>
        <dbReference type="Proteomes" id="UP000001357"/>
    </source>
</evidence>
<name>A9UTH6_MONBE</name>
<dbReference type="AlphaFoldDB" id="A9UTH6"/>
<dbReference type="InterPro" id="IPR001841">
    <property type="entry name" value="Znf_RING"/>
</dbReference>
<sequence>CSVCQMQFELNDECRRLPCEHLFHQDCLAPWLAQKSTCPVCRTDCRASAASGMHPNPWE</sequence>
<evidence type="ECO:0000256" key="2">
    <source>
        <dbReference type="ARBA" id="ARBA00022771"/>
    </source>
</evidence>
<dbReference type="Gene3D" id="3.30.40.10">
    <property type="entry name" value="Zinc/RING finger domain, C3HC4 (zinc finger)"/>
    <property type="match status" value="1"/>
</dbReference>
<reference evidence="6 7" key="1">
    <citation type="journal article" date="2008" name="Nature">
        <title>The genome of the choanoflagellate Monosiga brevicollis and the origin of metazoans.</title>
        <authorList>
            <consortium name="JGI Sequencing"/>
            <person name="King N."/>
            <person name="Westbrook M.J."/>
            <person name="Young S.L."/>
            <person name="Kuo A."/>
            <person name="Abedin M."/>
            <person name="Chapman J."/>
            <person name="Fairclough S."/>
            <person name="Hellsten U."/>
            <person name="Isogai Y."/>
            <person name="Letunic I."/>
            <person name="Marr M."/>
            <person name="Pincus D."/>
            <person name="Putnam N."/>
            <person name="Rokas A."/>
            <person name="Wright K.J."/>
            <person name="Zuzow R."/>
            <person name="Dirks W."/>
            <person name="Good M."/>
            <person name="Goodstein D."/>
            <person name="Lemons D."/>
            <person name="Li W."/>
            <person name="Lyons J.B."/>
            <person name="Morris A."/>
            <person name="Nichols S."/>
            <person name="Richter D.J."/>
            <person name="Salamov A."/>
            <person name="Bork P."/>
            <person name="Lim W.A."/>
            <person name="Manning G."/>
            <person name="Miller W.T."/>
            <person name="McGinnis W."/>
            <person name="Shapiro H."/>
            <person name="Tjian R."/>
            <person name="Grigoriev I.V."/>
            <person name="Rokhsar D."/>
        </authorList>
    </citation>
    <scope>NUCLEOTIDE SEQUENCE [LARGE SCALE GENOMIC DNA]</scope>
    <source>
        <strain evidence="7">MX1 / ATCC 50154</strain>
    </source>
</reference>
<keyword evidence="7" id="KW-1185">Reference proteome</keyword>
<dbReference type="Pfam" id="PF13639">
    <property type="entry name" value="zf-RING_2"/>
    <property type="match status" value="1"/>
</dbReference>
<dbReference type="KEGG" id="mbr:MONBRDRAFT_15358"/>
<evidence type="ECO:0000256" key="1">
    <source>
        <dbReference type="ARBA" id="ARBA00022723"/>
    </source>
</evidence>